<dbReference type="RefSeq" id="WP_041519608.1">
    <property type="nucleotide sequence ID" value="NZ_JPRK01000017.1"/>
</dbReference>
<reference evidence="2 4" key="1">
    <citation type="submission" date="2015-01" db="EMBL/GenBank/DDBJ databases">
        <title>Genome of Flavobacterium hibernum DSM 12611.</title>
        <authorList>
            <person name="Stropko S.J."/>
            <person name="Pipes S.E."/>
            <person name="Newman J.D."/>
        </authorList>
    </citation>
    <scope>NUCLEOTIDE SEQUENCE [LARGE SCALE GENOMIC DNA]</scope>
    <source>
        <strain evidence="2 4">DSM 12611</strain>
    </source>
</reference>
<proteinExistence type="predicted"/>
<evidence type="ECO:0000313" key="5">
    <source>
        <dbReference type="Proteomes" id="UP000198302"/>
    </source>
</evidence>
<keyword evidence="5" id="KW-1185">Reference proteome</keyword>
<evidence type="ECO:0000313" key="2">
    <source>
        <dbReference type="EMBL" id="KIO51218.1"/>
    </source>
</evidence>
<dbReference type="EMBL" id="MUGX01000026">
    <property type="protein sequence ID" value="OXA85171.1"/>
    <property type="molecule type" value="Genomic_DNA"/>
</dbReference>
<evidence type="ECO:0000313" key="3">
    <source>
        <dbReference type="EMBL" id="OXA85171.1"/>
    </source>
</evidence>
<evidence type="ECO:0000256" key="1">
    <source>
        <dbReference type="SAM" id="SignalP"/>
    </source>
</evidence>
<organism evidence="2 4">
    <name type="scientific">Flavobacterium hibernum</name>
    <dbReference type="NCBI Taxonomy" id="37752"/>
    <lineage>
        <taxon>Bacteria</taxon>
        <taxon>Pseudomonadati</taxon>
        <taxon>Bacteroidota</taxon>
        <taxon>Flavobacteriia</taxon>
        <taxon>Flavobacteriales</taxon>
        <taxon>Flavobacteriaceae</taxon>
        <taxon>Flavobacterium</taxon>
    </lineage>
</organism>
<comment type="caution">
    <text evidence="2">The sequence shown here is derived from an EMBL/GenBank/DDBJ whole genome shotgun (WGS) entry which is preliminary data.</text>
</comment>
<protein>
    <recommendedName>
        <fullName evidence="6">Lipoprotein</fullName>
    </recommendedName>
</protein>
<dbReference type="Proteomes" id="UP000032061">
    <property type="component" value="Unassembled WGS sequence"/>
</dbReference>
<dbReference type="PROSITE" id="PS51257">
    <property type="entry name" value="PROKAR_LIPOPROTEIN"/>
    <property type="match status" value="1"/>
</dbReference>
<dbReference type="AlphaFoldDB" id="A0A0D0ESD0"/>
<evidence type="ECO:0000313" key="4">
    <source>
        <dbReference type="Proteomes" id="UP000032061"/>
    </source>
</evidence>
<accession>A0A0D0ESD0</accession>
<dbReference type="EMBL" id="JPRK01000017">
    <property type="protein sequence ID" value="KIO51218.1"/>
    <property type="molecule type" value="Genomic_DNA"/>
</dbReference>
<feature type="chain" id="PRO_5002209797" description="Lipoprotein" evidence="1">
    <location>
        <begin position="20"/>
        <end position="395"/>
    </location>
</feature>
<dbReference type="OrthoDB" id="1489643at2"/>
<name>A0A0D0ESD0_9FLAO</name>
<dbReference type="STRING" id="37752.IW18_18510"/>
<keyword evidence="1" id="KW-0732">Signal</keyword>
<evidence type="ECO:0008006" key="6">
    <source>
        <dbReference type="Google" id="ProtNLM"/>
    </source>
</evidence>
<dbReference type="Proteomes" id="UP000198302">
    <property type="component" value="Unassembled WGS sequence"/>
</dbReference>
<gene>
    <name evidence="3" type="ORF">B0A73_17625</name>
    <name evidence="2" type="ORF">IW18_18510</name>
</gene>
<feature type="signal peptide" evidence="1">
    <location>
        <begin position="1"/>
        <end position="19"/>
    </location>
</feature>
<sequence length="395" mass="46058">MKKITLLFSILFLALSSCGVKTTQSLISDGNYDGAIDRAVEALRTKKDSKGKQDYVYLLEEAFAKGKDRDLRDLEMMTKEANPANAERIYNTYLQLNNRQEKIRPLLPLPLLKQGKNASFPFDNYSNEIVSSKNALSKYLYENASALLKSNNKLDFRKAYDDFFYLESINPGYKNSKKLMTDAQFKGTDFVDVYATNETNMVIPKRLQDDLLDFKTYGLNDKWTVYHSARQKNIAYDYSLIINFVQINISPEQIKEKEFIKERQIKDGVKTLLDGRGRPVKDSLGKEIKVDNYRMLRAKIYEFRQFKSCQITAKVDYVDIKTNQLLQSFPVSSEFIFENIYATYKGDRNACEDNYMNYFDRRSVPFPNNEQMVYDTGEDLKARLKDIIVRNKFRR</sequence>
<reference evidence="3 5" key="2">
    <citation type="submission" date="2016-11" db="EMBL/GenBank/DDBJ databases">
        <title>Whole genomes of Flavobacteriaceae.</title>
        <authorList>
            <person name="Stine C."/>
            <person name="Li C."/>
            <person name="Tadesse D."/>
        </authorList>
    </citation>
    <scope>NUCLEOTIDE SEQUENCE [LARGE SCALE GENOMIC DNA]</scope>
    <source>
        <strain evidence="3 5">ATCC 51468</strain>
    </source>
</reference>